<feature type="compositionally biased region" description="Low complexity" evidence="1">
    <location>
        <begin position="1319"/>
        <end position="1335"/>
    </location>
</feature>
<dbReference type="InterPro" id="IPR038765">
    <property type="entry name" value="Papain-like_cys_pep_sf"/>
</dbReference>
<evidence type="ECO:0000313" key="4">
    <source>
        <dbReference type="Proteomes" id="UP001470230"/>
    </source>
</evidence>
<gene>
    <name evidence="3" type="ORF">M9Y10_044866</name>
</gene>
<protein>
    <submittedName>
        <fullName evidence="3">Ubiquitin carboxyl-terminal hydrolase 34</fullName>
    </submittedName>
</protein>
<keyword evidence="3" id="KW-0378">Hydrolase</keyword>
<evidence type="ECO:0000256" key="1">
    <source>
        <dbReference type="SAM" id="MobiDB-lite"/>
    </source>
</evidence>
<dbReference type="InterPro" id="IPR001394">
    <property type="entry name" value="Peptidase_C19_UCH"/>
</dbReference>
<organism evidence="3 4">
    <name type="scientific">Tritrichomonas musculus</name>
    <dbReference type="NCBI Taxonomy" id="1915356"/>
    <lineage>
        <taxon>Eukaryota</taxon>
        <taxon>Metamonada</taxon>
        <taxon>Parabasalia</taxon>
        <taxon>Tritrichomonadida</taxon>
        <taxon>Tritrichomonadidae</taxon>
        <taxon>Tritrichomonas</taxon>
    </lineage>
</organism>
<dbReference type="InterPro" id="IPR050164">
    <property type="entry name" value="Peptidase_C19"/>
</dbReference>
<name>A0ABR2JTL5_9EUKA</name>
<dbReference type="PROSITE" id="PS00973">
    <property type="entry name" value="USP_2"/>
    <property type="match status" value="1"/>
</dbReference>
<proteinExistence type="predicted"/>
<reference evidence="3 4" key="1">
    <citation type="submission" date="2024-04" db="EMBL/GenBank/DDBJ databases">
        <title>Tritrichomonas musculus Genome.</title>
        <authorList>
            <person name="Alves-Ferreira E."/>
            <person name="Grigg M."/>
            <person name="Lorenzi H."/>
            <person name="Galac M."/>
        </authorList>
    </citation>
    <scope>NUCLEOTIDE SEQUENCE [LARGE SCALE GENOMIC DNA]</scope>
    <source>
        <strain evidence="3 4">EAF2021</strain>
    </source>
</reference>
<dbReference type="SUPFAM" id="SSF54001">
    <property type="entry name" value="Cysteine proteinases"/>
    <property type="match status" value="1"/>
</dbReference>
<dbReference type="PANTHER" id="PTHR24006:SF827">
    <property type="entry name" value="UBIQUITIN CARBOXYL-TERMINAL HYDROLASE 34"/>
    <property type="match status" value="1"/>
</dbReference>
<feature type="region of interest" description="Disordered" evidence="1">
    <location>
        <begin position="1313"/>
        <end position="1341"/>
    </location>
</feature>
<feature type="domain" description="USP" evidence="2">
    <location>
        <begin position="1193"/>
        <end position="1622"/>
    </location>
</feature>
<comment type="caution">
    <text evidence="3">The sequence shown here is derived from an EMBL/GenBank/DDBJ whole genome shotgun (WGS) entry which is preliminary data.</text>
</comment>
<dbReference type="Gene3D" id="3.90.70.10">
    <property type="entry name" value="Cysteine proteinases"/>
    <property type="match status" value="1"/>
</dbReference>
<evidence type="ECO:0000313" key="3">
    <source>
        <dbReference type="EMBL" id="KAK8882225.1"/>
    </source>
</evidence>
<sequence length="2529" mass="290026">MIQLNAQTYGKWKADIIQNIQSSEYDQEHFSPIFDFISDIKSTNIIRKPLSNLTDDFLKLFIPNVVSGILNTQPSTPAIDSNYFKLLKSISSLLPNLISSKYNEFIESSLNIVINQKSPFYSKNFSHYHSLIKAMATPLFLQQCQVYFTEFEIPTSFSDSLQQDNQSSRSVLSPSSSMNSLANLPQSTTETQTQVSLISINRIYAIFMLLIAFQKYLDNRAIKDFLQISFPVIRKLITSINDKDLRVVPEKNINRIAKNFLSVCSEVSLSHSMTKVYVNFNNRLINSGLLSKQYSGLKTIRELIMKNNRSTVKYIYAHLKKEKIIDNLLKNIHHELIKEFTIILREMIKEQLIEPSQIKQLWLTFIHQHQGTIEAFLSLLTNLAMIFTAKQTSILFDAMIETNNFPDAALNFIGEKVLKLNQSQTNILFNKLSEIYFKNNNVNNVTINSSANSITRSPSFANNTNNNSILLATISKIIPSDKENRMIIQDKCLHFIETQENIPYSFAILKEILVGIPEDSARSYFYTIINMPSINNVEFLDLIQRILKCINGQFTDEDFLKLNDLINDNFFVKYPKEVVQFWMSMINDKRLRSKMMLAIFRKVTSKQCNQDLFSFTLFLFVKMNASRILNDISDSTINVNDDIIVKNLHKCKGLEEIWSLIYRENDPSVTFITPLVNLYFNAHEKDRYLNFIEHCQSNLRCPGVLKALSMLIHEVEDGINKELLNIFPNRFLSDEDYYTINITGDCEMSIRVPKDISANSLFTLISYLLDKTKRSLTFSVNDQIFTKSDKIENGMTINVKSLKAAPARPPLVNSSNLPSMLIFNSSLCRQLFEIMTENIPILSLYSYELLSLLPTVEEEKKLANSKTPDWDAFLQTEKSLLFLYRSNIIGNRIISRDSEWYDRFITTQGGFKFINVVLAMSLKIPALQLVKLMRICFLITQQSHFESLASNFFKDFPSASLNLLITVMAKNNDPDLISICLKFLSKMVPFQEELLSSNKELPIIAKNTFFHKNSQIRVTMRDIVLKLPLKIQVDVAVSLLPSSTTSKRCAEFFTLLKEIAKVTDDIKKMWNKLVEIFFKKFSCLNMTNPISKLEFEAPSSPFVNGIITVLIELTKRFDTDTYISDLFWFIVDNIVFNDCKYYEITPNFYQLLALLIQKEPKLADEIVDKFDSFKFPSSKYIPPYKLLSYNREKGLKNLGATCYMNSMLQQFFHITSCRDLILSYHFKARTSSNLNNDSDSSLCANTSESESINNNSNSNSNSNQHTNTTTTTTNNNNNNNNNNTSTVIHNNNNNNDNSIIDESSFDISRDEVSMDNDNSVAGNSESGAGGSSALSQTDPESLKNVSDENKWLFELQKLFAKLIYFPSSFIDTSGFVKVWKDWDGQPINPRLQQDAVEFLNMFLDRIDDKIPNLSNLFKGEIVHSVVGVSQEYSTQTIETFVTFPLEVKDNSCVDDSLNTFISPDRFDGQNQYNAEGIGKIDAEIYSRVRKAPQVLIIQLKRFEYNLQTNAREKLNDRYTFYQELDFSPVMENPGDFVTYQLCGVTCHVGNALGGHYVSHVLTDDGWLTFDDENVNSIEEQEVLNSSYGGYSIVENWDDKGKRYVTTKVPKNRNAYLLFYRRVMLSVRDESSIFNFQIIQENLHTIDHHVLTSLLKDMKDVLNANVLKSSNFNDFLMKTLSFTQKHDIFLYNYLVFNLRNQRKSDTRILNIISNKIKELCSPEFADFLCSPARNEDVIEFLLCETSKEWRQLYLSLFQKAIPMASNSRKNDMMTFVLNEILNHGDFLMKNWMNFDEFFRILLLLIDRNTETWSPILFTFLLTSVYEFSDESTKKKMNVLRNIDLSAIFEILNIVIKKRNLYDNFRAQATDSNFLISFILSKYHCSPFIEFILSFNVQPEQVFQKVKGKIEATTVASFFMASLHLKVPATYVINFVKKKDENFIKNFFISLTDRVLSFDLSNQNILTPMKPLLNNLFTSTDKTLRVAILEFLEAAQLNKEDMYNFLIGELQNVITVTDLISFDNNNHSLTQQQLQSVIPTQEYFEILKKTVILGEFQSKVIKNAKSFVDAVKVFSHMVFTPNLPIMNLMDFLIESLGSDNSEAFFKVASFSVFINSMNIMNSTCDYSFLRNFLDFIPMSQTEAFFKHGVFINMAQVMFSSANKNIGNLLLSQILLRSNQNNCHLAASVLWNYEVFSRCVSTNGTFYFKTSWKLIKKYPSLVGSKSSLFSSAVFNGCLEMVEKSISDSKSSSTNVNEIAPYAAKLLAVDIKYYLAGNRGKKSFFSQDPVEKLGKKMANLKLPALMSMAKHESKYCAFLTAISGLHSNISKKLFEIIDHESDGFLKKCSTKTIKNASRLISSVCLIFIGNQSCIPRIKAIVFRELVFATRSEAVEPLCEVISKLLLSKTIKTNDLSSIVQKIMSETNDPLIFTGGFSGLIFEVIRNDQSFATIWTEKAVLMLQELLVYDVIQQSNGKILVLVNFLNRMKQNFNVKIPLIPLTENEREIAEMKKMELGNNENLFDALQKLLIFK</sequence>
<dbReference type="InterPro" id="IPR028889">
    <property type="entry name" value="USP"/>
</dbReference>
<dbReference type="PROSITE" id="PS00972">
    <property type="entry name" value="USP_1"/>
    <property type="match status" value="1"/>
</dbReference>
<dbReference type="GO" id="GO:0016787">
    <property type="term" value="F:hydrolase activity"/>
    <property type="evidence" value="ECO:0007669"/>
    <property type="project" value="UniProtKB-KW"/>
</dbReference>
<feature type="region of interest" description="Disordered" evidence="1">
    <location>
        <begin position="1234"/>
        <end position="1301"/>
    </location>
</feature>
<dbReference type="Pfam" id="PF00443">
    <property type="entry name" value="UCH"/>
    <property type="match status" value="1"/>
</dbReference>
<dbReference type="Proteomes" id="UP001470230">
    <property type="component" value="Unassembled WGS sequence"/>
</dbReference>
<dbReference type="PROSITE" id="PS50235">
    <property type="entry name" value="USP_3"/>
    <property type="match status" value="1"/>
</dbReference>
<evidence type="ECO:0000259" key="2">
    <source>
        <dbReference type="PROSITE" id="PS50235"/>
    </source>
</evidence>
<dbReference type="PANTHER" id="PTHR24006">
    <property type="entry name" value="UBIQUITIN CARBOXYL-TERMINAL HYDROLASE"/>
    <property type="match status" value="1"/>
</dbReference>
<feature type="region of interest" description="Disordered" evidence="1">
    <location>
        <begin position="166"/>
        <end position="187"/>
    </location>
</feature>
<dbReference type="InterPro" id="IPR018200">
    <property type="entry name" value="USP_CS"/>
</dbReference>
<dbReference type="EMBL" id="JAPFFF010000009">
    <property type="protein sequence ID" value="KAK8882225.1"/>
    <property type="molecule type" value="Genomic_DNA"/>
</dbReference>
<accession>A0ABR2JTL5</accession>
<keyword evidence="4" id="KW-1185">Reference proteome</keyword>
<feature type="compositionally biased region" description="Low complexity" evidence="1">
    <location>
        <begin position="166"/>
        <end position="184"/>
    </location>
</feature>